<sequence>MVLHVPMTYFKQFNELCNLLIWNKKRPRLGIHKLQRAVDRGGLGLPNLLYYYCAFSLRHLAHWFLPPERAPPWLPLETAASLPFNPLNYLSINPEPQNKSHPVLSHIKEVWGRICKILKFNPHLNGLTSWEKDLGLIITQEEWDTILKNVKKKKKKKSRELRTRLGQFKILQKMYWTPHRLHRAGLSGSPACWKCQQDRCMYSGSVQKFRNFGHQFIILYRK</sequence>
<reference evidence="1" key="3">
    <citation type="submission" date="2025-09" db="UniProtKB">
        <authorList>
            <consortium name="Ensembl"/>
        </authorList>
    </citation>
    <scope>IDENTIFICATION</scope>
</reference>
<protein>
    <submittedName>
        <fullName evidence="1">Uncharacterized protein</fullName>
    </submittedName>
</protein>
<dbReference type="Proteomes" id="UP000472267">
    <property type="component" value="Chromosome 15"/>
</dbReference>
<reference evidence="1" key="1">
    <citation type="submission" date="2019-06" db="EMBL/GenBank/DDBJ databases">
        <authorList>
            <consortium name="Wellcome Sanger Institute Data Sharing"/>
        </authorList>
    </citation>
    <scope>NUCLEOTIDE SEQUENCE [LARGE SCALE GENOMIC DNA]</scope>
</reference>
<keyword evidence="2" id="KW-1185">Reference proteome</keyword>
<reference evidence="1" key="2">
    <citation type="submission" date="2025-08" db="UniProtKB">
        <authorList>
            <consortium name="Ensembl"/>
        </authorList>
    </citation>
    <scope>IDENTIFICATION</scope>
</reference>
<organism evidence="1 2">
    <name type="scientific">Salarias fasciatus</name>
    <name type="common">Jewelled blenny</name>
    <name type="synonym">Blennius fasciatus</name>
    <dbReference type="NCBI Taxonomy" id="181472"/>
    <lineage>
        <taxon>Eukaryota</taxon>
        <taxon>Metazoa</taxon>
        <taxon>Chordata</taxon>
        <taxon>Craniata</taxon>
        <taxon>Vertebrata</taxon>
        <taxon>Euteleostomi</taxon>
        <taxon>Actinopterygii</taxon>
        <taxon>Neopterygii</taxon>
        <taxon>Teleostei</taxon>
        <taxon>Neoteleostei</taxon>
        <taxon>Acanthomorphata</taxon>
        <taxon>Ovalentaria</taxon>
        <taxon>Blenniimorphae</taxon>
        <taxon>Blenniiformes</taxon>
        <taxon>Blennioidei</taxon>
        <taxon>Blenniidae</taxon>
        <taxon>Salariinae</taxon>
        <taxon>Salarias</taxon>
    </lineage>
</organism>
<dbReference type="InParanoid" id="A0A672FIY2"/>
<proteinExistence type="predicted"/>
<accession>A0A672FIY2</accession>
<dbReference type="AlphaFoldDB" id="A0A672FIY2"/>
<evidence type="ECO:0000313" key="2">
    <source>
        <dbReference type="Proteomes" id="UP000472267"/>
    </source>
</evidence>
<name>A0A672FIY2_SALFA</name>
<evidence type="ECO:0000313" key="1">
    <source>
        <dbReference type="Ensembl" id="ENSSFAP00005006881.1"/>
    </source>
</evidence>
<dbReference type="Ensembl" id="ENSSFAT00005007247.1">
    <property type="protein sequence ID" value="ENSSFAP00005006881.1"/>
    <property type="gene ID" value="ENSSFAG00005004146.1"/>
</dbReference>